<dbReference type="HOGENOM" id="CLU_2029034_0_0_1"/>
<evidence type="ECO:0000313" key="2">
    <source>
        <dbReference type="EMBL" id="EFX72049.1"/>
    </source>
</evidence>
<evidence type="ECO:0000313" key="3">
    <source>
        <dbReference type="Proteomes" id="UP000000305"/>
    </source>
</evidence>
<dbReference type="Proteomes" id="UP000000305">
    <property type="component" value="Unassembled WGS sequence"/>
</dbReference>
<gene>
    <name evidence="2" type="ORF">DAPPUDRAFT_111164</name>
</gene>
<dbReference type="KEGG" id="dpx:DAPPUDRAFT_111164"/>
<organism evidence="2 3">
    <name type="scientific">Daphnia pulex</name>
    <name type="common">Water flea</name>
    <dbReference type="NCBI Taxonomy" id="6669"/>
    <lineage>
        <taxon>Eukaryota</taxon>
        <taxon>Metazoa</taxon>
        <taxon>Ecdysozoa</taxon>
        <taxon>Arthropoda</taxon>
        <taxon>Crustacea</taxon>
        <taxon>Branchiopoda</taxon>
        <taxon>Diplostraca</taxon>
        <taxon>Cladocera</taxon>
        <taxon>Anomopoda</taxon>
        <taxon>Daphniidae</taxon>
        <taxon>Daphnia</taxon>
    </lineage>
</organism>
<reference evidence="2 3" key="1">
    <citation type="journal article" date="2011" name="Science">
        <title>The ecoresponsive genome of Daphnia pulex.</title>
        <authorList>
            <person name="Colbourne J.K."/>
            <person name="Pfrender M.E."/>
            <person name="Gilbert D."/>
            <person name="Thomas W.K."/>
            <person name="Tucker A."/>
            <person name="Oakley T.H."/>
            <person name="Tokishita S."/>
            <person name="Aerts A."/>
            <person name="Arnold G.J."/>
            <person name="Basu M.K."/>
            <person name="Bauer D.J."/>
            <person name="Caceres C.E."/>
            <person name="Carmel L."/>
            <person name="Casola C."/>
            <person name="Choi J.H."/>
            <person name="Detter J.C."/>
            <person name="Dong Q."/>
            <person name="Dusheyko S."/>
            <person name="Eads B.D."/>
            <person name="Frohlich T."/>
            <person name="Geiler-Samerotte K.A."/>
            <person name="Gerlach D."/>
            <person name="Hatcher P."/>
            <person name="Jogdeo S."/>
            <person name="Krijgsveld J."/>
            <person name="Kriventseva E.V."/>
            <person name="Kultz D."/>
            <person name="Laforsch C."/>
            <person name="Lindquist E."/>
            <person name="Lopez J."/>
            <person name="Manak J.R."/>
            <person name="Muller J."/>
            <person name="Pangilinan J."/>
            <person name="Patwardhan R.P."/>
            <person name="Pitluck S."/>
            <person name="Pritham E.J."/>
            <person name="Rechtsteiner A."/>
            <person name="Rho M."/>
            <person name="Rogozin I.B."/>
            <person name="Sakarya O."/>
            <person name="Salamov A."/>
            <person name="Schaack S."/>
            <person name="Shapiro H."/>
            <person name="Shiga Y."/>
            <person name="Skalitzky C."/>
            <person name="Smith Z."/>
            <person name="Souvorov A."/>
            <person name="Sung W."/>
            <person name="Tang Z."/>
            <person name="Tsuchiya D."/>
            <person name="Tu H."/>
            <person name="Vos H."/>
            <person name="Wang M."/>
            <person name="Wolf Y.I."/>
            <person name="Yamagata H."/>
            <person name="Yamada T."/>
            <person name="Ye Y."/>
            <person name="Shaw J.R."/>
            <person name="Andrews J."/>
            <person name="Crease T.J."/>
            <person name="Tang H."/>
            <person name="Lucas S.M."/>
            <person name="Robertson H.M."/>
            <person name="Bork P."/>
            <person name="Koonin E.V."/>
            <person name="Zdobnov E.M."/>
            <person name="Grigoriev I.V."/>
            <person name="Lynch M."/>
            <person name="Boore J.L."/>
        </authorList>
    </citation>
    <scope>NUCLEOTIDE SEQUENCE [LARGE SCALE GENOMIC DNA]</scope>
</reference>
<evidence type="ECO:0000256" key="1">
    <source>
        <dbReference type="SAM" id="MobiDB-lite"/>
    </source>
</evidence>
<sequence length="122" mass="13267">MPKLTKSPSTKVFQNLSMCIEEKIVDNASNKRGHDGNQAYESENKELEVDSGDGGAKANGETVKGLDSLATTVIVSETVGDEIVYMITEDELAESGASATIKKRRTDGRVWLAITTNARRLY</sequence>
<accession>E9H8C5</accession>
<dbReference type="InParanoid" id="E9H8C5"/>
<dbReference type="AlphaFoldDB" id="E9H8C5"/>
<feature type="region of interest" description="Disordered" evidence="1">
    <location>
        <begin position="26"/>
        <end position="59"/>
    </location>
</feature>
<protein>
    <submittedName>
        <fullName evidence="2">Uncharacterized protein</fullName>
    </submittedName>
</protein>
<keyword evidence="3" id="KW-1185">Reference proteome</keyword>
<dbReference type="EMBL" id="GL732603">
    <property type="protein sequence ID" value="EFX72049.1"/>
    <property type="molecule type" value="Genomic_DNA"/>
</dbReference>
<proteinExistence type="predicted"/>
<name>E9H8C5_DAPPU</name>